<dbReference type="AlphaFoldDB" id="A0AA43GN75"/>
<dbReference type="GO" id="GO:0015074">
    <property type="term" value="P:DNA integration"/>
    <property type="evidence" value="ECO:0007669"/>
    <property type="project" value="InterPro"/>
</dbReference>
<dbReference type="EMBL" id="JANQDH010000002">
    <property type="protein sequence ID" value="MDH6058852.1"/>
    <property type="molecule type" value="Genomic_DNA"/>
</dbReference>
<organism evidence="3 4">
    <name type="scientific">Chrysosporum bergii ANA360D</name>
    <dbReference type="NCBI Taxonomy" id="617107"/>
    <lineage>
        <taxon>Bacteria</taxon>
        <taxon>Bacillati</taxon>
        <taxon>Cyanobacteriota</taxon>
        <taxon>Cyanophyceae</taxon>
        <taxon>Nostocales</taxon>
        <taxon>Nodulariaceae</taxon>
        <taxon>Chrysosporum</taxon>
    </lineage>
</organism>
<reference evidence="3 4" key="1">
    <citation type="journal article" date="2023" name="J. Phycol.">
        <title>Chrysosporum ovalisporum is synonymous with the true-branching cyanobacterium Umezakia natans (Nostocales/Aphanizomenonaceae).</title>
        <authorList>
            <person name="McGregor G.B."/>
            <person name="Sendall B.C."/>
            <person name="Niiyama Y."/>
            <person name="Tuji A."/>
            <person name="Willis A."/>
        </authorList>
    </citation>
    <scope>NUCLEOTIDE SEQUENCE [LARGE SCALE GENOMIC DNA]</scope>
    <source>
        <strain evidence="3 4">ANA360D</strain>
    </source>
</reference>
<evidence type="ECO:0000313" key="4">
    <source>
        <dbReference type="Proteomes" id="UP001159387"/>
    </source>
</evidence>
<gene>
    <name evidence="3" type="ORF">NWP17_00025</name>
</gene>
<dbReference type="RefSeq" id="WP_280652875.1">
    <property type="nucleotide sequence ID" value="NZ_JANQDH010000002.1"/>
</dbReference>
<dbReference type="InterPro" id="IPR002104">
    <property type="entry name" value="Integrase_catalytic"/>
</dbReference>
<keyword evidence="1" id="KW-0233">DNA recombination</keyword>
<evidence type="ECO:0000259" key="2">
    <source>
        <dbReference type="PROSITE" id="PS51898"/>
    </source>
</evidence>
<protein>
    <recommendedName>
        <fullName evidence="2">Tyr recombinase domain-containing protein</fullName>
    </recommendedName>
</protein>
<dbReference type="Gene3D" id="1.10.443.10">
    <property type="entry name" value="Intergrase catalytic core"/>
    <property type="match status" value="1"/>
</dbReference>
<dbReference type="InterPro" id="IPR013762">
    <property type="entry name" value="Integrase-like_cat_sf"/>
</dbReference>
<dbReference type="Proteomes" id="UP001159387">
    <property type="component" value="Unassembled WGS sequence"/>
</dbReference>
<dbReference type="GO" id="GO:0006310">
    <property type="term" value="P:DNA recombination"/>
    <property type="evidence" value="ECO:0007669"/>
    <property type="project" value="UniProtKB-KW"/>
</dbReference>
<proteinExistence type="predicted"/>
<feature type="non-terminal residue" evidence="3">
    <location>
        <position position="356"/>
    </location>
</feature>
<evidence type="ECO:0000256" key="1">
    <source>
        <dbReference type="ARBA" id="ARBA00023172"/>
    </source>
</evidence>
<dbReference type="SUPFAM" id="SSF56349">
    <property type="entry name" value="DNA breaking-rejoining enzymes"/>
    <property type="match status" value="1"/>
</dbReference>
<comment type="caution">
    <text evidence="3">The sequence shown here is derived from an EMBL/GenBank/DDBJ whole genome shotgun (WGS) entry which is preliminary data.</text>
</comment>
<name>A0AA43GN75_9CYAN</name>
<accession>A0AA43GN75</accession>
<keyword evidence="4" id="KW-1185">Reference proteome</keyword>
<dbReference type="PROSITE" id="PS51898">
    <property type="entry name" value="TYR_RECOMBINASE"/>
    <property type="match status" value="1"/>
</dbReference>
<feature type="domain" description="Tyr recombinase" evidence="2">
    <location>
        <begin position="205"/>
        <end position="356"/>
    </location>
</feature>
<dbReference type="GO" id="GO:0003677">
    <property type="term" value="F:DNA binding"/>
    <property type="evidence" value="ECO:0007669"/>
    <property type="project" value="InterPro"/>
</dbReference>
<dbReference type="InterPro" id="IPR011010">
    <property type="entry name" value="DNA_brk_join_enz"/>
</dbReference>
<evidence type="ECO:0000313" key="3">
    <source>
        <dbReference type="EMBL" id="MDH6058852.1"/>
    </source>
</evidence>
<sequence length="356" mass="40276">MVYNSNQSKLEKKLTDAKLKLSIVKLDVNNNRVRLRCRQTGITFSKHVAPYTLEGIESALSIAKEIESDIYRRVFDPTLVKYGLAKASDPKLTEIVNLPVNLEPTLKEIWDIYKAAKASSVAPRTKEVKWYPIDNWFVWLPSECLILTNADKLLSKLRTKYSDGTLKPLLVTLNAAVNLSIKLGKPIKSNTIAGLLELLVLPPKKEIKSYSSKEIATILKAFYDGRFDKDSSVVSSTYYAGFVEFRFLTGCRPSEAIALTWSDIKLLDDDKCQVIFSKRVAGMKDKSVQAGTKNGVQARIFPGNKQLRELIDSLDRIPNEGDLVFPSHRSRSVIDTHNFNLRWWQPIIKELVRLGE</sequence>